<organism evidence="2">
    <name type="scientific">Oryza sativa subsp. japonica</name>
    <name type="common">Rice</name>
    <dbReference type="NCBI Taxonomy" id="39947"/>
    <lineage>
        <taxon>Eukaryota</taxon>
        <taxon>Viridiplantae</taxon>
        <taxon>Streptophyta</taxon>
        <taxon>Embryophyta</taxon>
        <taxon>Tracheophyta</taxon>
        <taxon>Spermatophyta</taxon>
        <taxon>Magnoliopsida</taxon>
        <taxon>Liliopsida</taxon>
        <taxon>Poales</taxon>
        <taxon>Poaceae</taxon>
        <taxon>BOP clade</taxon>
        <taxon>Oryzoideae</taxon>
        <taxon>Oryzeae</taxon>
        <taxon>Oryzinae</taxon>
        <taxon>Oryza</taxon>
        <taxon>Oryza sativa</taxon>
    </lineage>
</organism>
<evidence type="ECO:0000313" key="2">
    <source>
        <dbReference type="EMBL" id="BAD72220.1"/>
    </source>
</evidence>
<protein>
    <submittedName>
        <fullName evidence="2">Uncharacterized protein</fullName>
    </submittedName>
</protein>
<sequence length="113" mass="12162">MVVVAESHRGRRQATNRSAANSTAQEDSAVMPLLRVDRLARGRRGGHLHGAWDTASSHRCRLQEDERELNPLRGSTIGARFAERKRALSPSPPAALSASFIGPPARRRSGGGG</sequence>
<feature type="region of interest" description="Disordered" evidence="1">
    <location>
        <begin position="83"/>
        <end position="113"/>
    </location>
</feature>
<evidence type="ECO:0000256" key="1">
    <source>
        <dbReference type="SAM" id="MobiDB-lite"/>
    </source>
</evidence>
<dbReference type="Proteomes" id="UP000817658">
    <property type="component" value="Chromosome 1"/>
</dbReference>
<dbReference type="EMBL" id="AP002743">
    <property type="protein sequence ID" value="BAD72220.1"/>
    <property type="molecule type" value="Genomic_DNA"/>
</dbReference>
<proteinExistence type="predicted"/>
<feature type="region of interest" description="Disordered" evidence="1">
    <location>
        <begin position="1"/>
        <end position="29"/>
    </location>
</feature>
<reference evidence="2" key="1">
    <citation type="journal article" date="2002" name="Nature">
        <title>The genome sequence and structure of rice chromosome 1.</title>
        <authorList>
            <person name="Sasaki T."/>
            <person name="Matsumoto T."/>
            <person name="Yamamoto K."/>
            <person name="Sakata K."/>
            <person name="Baba T."/>
            <person name="Katayose Y."/>
            <person name="Wu J."/>
            <person name="Niimura Y."/>
            <person name="Cheng Z."/>
            <person name="Nagamura Y."/>
            <person name="Antonio B.A."/>
            <person name="Kanamori H."/>
            <person name="Hosokawa S."/>
            <person name="Masukawa M."/>
            <person name="Arikawa K."/>
            <person name="Chiden Y."/>
            <person name="Hayashi M."/>
            <person name="Okamoto M."/>
            <person name="Ando T."/>
            <person name="Aoki H."/>
            <person name="Arita K."/>
            <person name="Hamada M."/>
            <person name="Harada C."/>
            <person name="Hijishita S."/>
            <person name="Honda M."/>
            <person name="Ichikawa Y."/>
            <person name="Idonuma A."/>
            <person name="Iijima M."/>
            <person name="Ikeda M."/>
            <person name="Ikeno M."/>
            <person name="Itoh S."/>
            <person name="Itoh T."/>
            <person name="Itoh Y."/>
            <person name="Itoh Y."/>
            <person name="Iwabuchi A."/>
            <person name="Kamiya K."/>
            <person name="Karasawa W."/>
            <person name="Katagiri S."/>
            <person name="Kikuta A."/>
            <person name="Kobayashi N."/>
            <person name="Kono I."/>
            <person name="Machita K."/>
            <person name="Maehara T."/>
            <person name="Mizuno H."/>
            <person name="Mizubayashi T."/>
            <person name="Mukai Y."/>
            <person name="Nagasaki H."/>
            <person name="Nakashima M."/>
            <person name="Nakama Y."/>
            <person name="Nakamichi Y."/>
            <person name="Nakamura M."/>
            <person name="Namiki N."/>
            <person name="Negishi M."/>
            <person name="Ohta I."/>
            <person name="Ono N."/>
            <person name="Saji S."/>
            <person name="Sakai K."/>
            <person name="Shibata M."/>
            <person name="Shimokawa T."/>
            <person name="Shomura A."/>
            <person name="Song J."/>
            <person name="Takazaki Y."/>
            <person name="Terasawa K."/>
            <person name="Tsuji K."/>
            <person name="Waki K."/>
            <person name="Yamagata H."/>
            <person name="Yamane H."/>
            <person name="Yoshiki S."/>
            <person name="Yoshihara R."/>
            <person name="Yukawa K."/>
            <person name="Zhong H."/>
            <person name="Iwama H."/>
            <person name="Endo T."/>
            <person name="Ito H."/>
            <person name="Hahn J.H."/>
            <person name="Kim H.I."/>
            <person name="Eun M.Y."/>
            <person name="Yano M."/>
            <person name="Jiang J."/>
            <person name="Gojobori T."/>
        </authorList>
    </citation>
    <scope>NUCLEOTIDE SEQUENCE [LARGE SCALE GENOMIC DNA]</scope>
</reference>
<feature type="compositionally biased region" description="Polar residues" evidence="1">
    <location>
        <begin position="15"/>
        <end position="26"/>
    </location>
</feature>
<gene>
    <name evidence="2" type="primary">P0710E05.16</name>
</gene>
<accession>Q5SNI0</accession>
<dbReference type="AlphaFoldDB" id="Q5SNI0"/>
<name>Q5SNI0_ORYSJ</name>